<keyword evidence="2" id="KW-1185">Reference proteome</keyword>
<evidence type="ECO:0000313" key="1">
    <source>
        <dbReference type="EMBL" id="QDS98343.1"/>
    </source>
</evidence>
<proteinExistence type="predicted"/>
<protein>
    <submittedName>
        <fullName evidence="1">Uncharacterized protein</fullName>
    </submittedName>
</protein>
<dbReference type="Proteomes" id="UP000319852">
    <property type="component" value="Chromosome"/>
</dbReference>
<dbReference type="EMBL" id="CP036263">
    <property type="protein sequence ID" value="QDS98343.1"/>
    <property type="molecule type" value="Genomic_DNA"/>
</dbReference>
<sequence>MRARWISRRMRRGSAYISVAGVAMLVSMISLTSMHLSRLELRESVSRSDMAYAKCLAQSSVEFALGRMSYYSNWRTRYAHDETISVSPPDSDATLSYRLLDEDGDLADDVDDPVEIQGIGRFGTATYLHSVTCANRNTQTKNLGPQEVKSYDEGYSTSAPISNSNYLGQYFKPVLPPDALDWRVSSVEVYAGNQSLAIRVLGVKLYAADSSGMPTEQLDSDNVVLVALTGHAWRTATFENHSGLDPEGGYCIGLEGDSGNTAADIRYHTSVSQTNAHLLRGGNNVWWSSEPTQSLLYRVYGEYTTIDGDVNEFQIEPGSWKRVAAP</sequence>
<accession>A0A517MTY6</accession>
<dbReference type="KEGG" id="amob:HG15A2_16160"/>
<evidence type="ECO:0000313" key="2">
    <source>
        <dbReference type="Proteomes" id="UP000319852"/>
    </source>
</evidence>
<organism evidence="1 2">
    <name type="scientific">Adhaeretor mobilis</name>
    <dbReference type="NCBI Taxonomy" id="1930276"/>
    <lineage>
        <taxon>Bacteria</taxon>
        <taxon>Pseudomonadati</taxon>
        <taxon>Planctomycetota</taxon>
        <taxon>Planctomycetia</taxon>
        <taxon>Pirellulales</taxon>
        <taxon>Lacipirellulaceae</taxon>
        <taxon>Adhaeretor</taxon>
    </lineage>
</organism>
<gene>
    <name evidence="1" type="ORF">HG15A2_16160</name>
</gene>
<name>A0A517MTY6_9BACT</name>
<reference evidence="1 2" key="1">
    <citation type="submission" date="2019-02" db="EMBL/GenBank/DDBJ databases">
        <title>Deep-cultivation of Planctomycetes and their phenomic and genomic characterization uncovers novel biology.</title>
        <authorList>
            <person name="Wiegand S."/>
            <person name="Jogler M."/>
            <person name="Boedeker C."/>
            <person name="Pinto D."/>
            <person name="Vollmers J."/>
            <person name="Rivas-Marin E."/>
            <person name="Kohn T."/>
            <person name="Peeters S.H."/>
            <person name="Heuer A."/>
            <person name="Rast P."/>
            <person name="Oberbeckmann S."/>
            <person name="Bunk B."/>
            <person name="Jeske O."/>
            <person name="Meyerdierks A."/>
            <person name="Storesund J.E."/>
            <person name="Kallscheuer N."/>
            <person name="Luecker S."/>
            <person name="Lage O.M."/>
            <person name="Pohl T."/>
            <person name="Merkel B.J."/>
            <person name="Hornburger P."/>
            <person name="Mueller R.-W."/>
            <person name="Bruemmer F."/>
            <person name="Labrenz M."/>
            <person name="Spormann A.M."/>
            <person name="Op den Camp H."/>
            <person name="Overmann J."/>
            <person name="Amann R."/>
            <person name="Jetten M.S.M."/>
            <person name="Mascher T."/>
            <person name="Medema M.H."/>
            <person name="Devos D.P."/>
            <person name="Kaster A.-K."/>
            <person name="Ovreas L."/>
            <person name="Rohde M."/>
            <person name="Galperin M.Y."/>
            <person name="Jogler C."/>
        </authorList>
    </citation>
    <scope>NUCLEOTIDE SEQUENCE [LARGE SCALE GENOMIC DNA]</scope>
    <source>
        <strain evidence="1 2">HG15A2</strain>
    </source>
</reference>
<dbReference type="AlphaFoldDB" id="A0A517MTY6"/>